<organism evidence="4 5">
    <name type="scientific">Hibiscus syriacus</name>
    <name type="common">Rose of Sharon</name>
    <dbReference type="NCBI Taxonomy" id="106335"/>
    <lineage>
        <taxon>Eukaryota</taxon>
        <taxon>Viridiplantae</taxon>
        <taxon>Streptophyta</taxon>
        <taxon>Embryophyta</taxon>
        <taxon>Tracheophyta</taxon>
        <taxon>Spermatophyta</taxon>
        <taxon>Magnoliopsida</taxon>
        <taxon>eudicotyledons</taxon>
        <taxon>Gunneridae</taxon>
        <taxon>Pentapetalae</taxon>
        <taxon>rosids</taxon>
        <taxon>malvids</taxon>
        <taxon>Malvales</taxon>
        <taxon>Malvaceae</taxon>
        <taxon>Malvoideae</taxon>
        <taxon>Hibiscus</taxon>
    </lineage>
</organism>
<dbReference type="Pfam" id="PF13812">
    <property type="entry name" value="PPR_3"/>
    <property type="match status" value="1"/>
</dbReference>
<evidence type="ECO:0000313" key="5">
    <source>
        <dbReference type="Proteomes" id="UP000436088"/>
    </source>
</evidence>
<comment type="caution">
    <text evidence="4">The sequence shown here is derived from an EMBL/GenBank/DDBJ whole genome shotgun (WGS) entry which is preliminary data.</text>
</comment>
<dbReference type="PANTHER" id="PTHR45717">
    <property type="entry name" value="OS12G0527900 PROTEIN"/>
    <property type="match status" value="1"/>
</dbReference>
<dbReference type="Pfam" id="PF01535">
    <property type="entry name" value="PPR"/>
    <property type="match status" value="3"/>
</dbReference>
<dbReference type="GO" id="GO:0005739">
    <property type="term" value="C:mitochondrion"/>
    <property type="evidence" value="ECO:0007669"/>
    <property type="project" value="TreeGrafter"/>
</dbReference>
<keyword evidence="5" id="KW-1185">Reference proteome</keyword>
<reference evidence="4" key="1">
    <citation type="submission" date="2019-09" db="EMBL/GenBank/DDBJ databases">
        <title>Draft genome information of white flower Hibiscus syriacus.</title>
        <authorList>
            <person name="Kim Y.-M."/>
        </authorList>
    </citation>
    <scope>NUCLEOTIDE SEQUENCE [LARGE SCALE GENOMIC DNA]</scope>
    <source>
        <strain evidence="4">YM2019G1</strain>
    </source>
</reference>
<feature type="repeat" description="PPR" evidence="3">
    <location>
        <begin position="170"/>
        <end position="204"/>
    </location>
</feature>
<evidence type="ECO:0000256" key="1">
    <source>
        <dbReference type="ARBA" id="ARBA00007626"/>
    </source>
</evidence>
<dbReference type="NCBIfam" id="TIGR00756">
    <property type="entry name" value="PPR"/>
    <property type="match status" value="4"/>
</dbReference>
<dbReference type="FunFam" id="1.25.40.10:FF:000253">
    <property type="entry name" value="Pentatricopeptide repeat-containing protein"/>
    <property type="match status" value="1"/>
</dbReference>
<gene>
    <name evidence="4" type="ORF">F3Y22_tig00110637pilonHSYRG00240</name>
</gene>
<dbReference type="OrthoDB" id="1908178at2759"/>
<dbReference type="FunFam" id="1.25.40.10:FF:000516">
    <property type="entry name" value="Pentatricopeptide repeat-containing protein"/>
    <property type="match status" value="1"/>
</dbReference>
<dbReference type="Proteomes" id="UP000436088">
    <property type="component" value="Unassembled WGS sequence"/>
</dbReference>
<sequence length="540" mass="61995">MLLQPPSVLNHRVSLSSSSSYSRPLPRQIPRFILSKTQSFKKLQITCSISQVHGYGTVYFERRPMVKWIALYKKISLMENPELGSASVLNDWEKGGRKVTKWELCRVAKELRKYKRYKQALEVYDWMNNRSERFRFSASDAAIELDLISKVRGVSSAEDYFLQLPDTLKDKRIYGALLNAYVRARMQEKAESLIDDMRNKGYALHPLPYNVMMTLYMNLKEYDKVESMVSEMLVKNIRLDIYSYNIWFSSCGSLGSVERMERVYEQMKEDRSIIPNWTTFSTMATMYIKMGLPKKAEECLRNVESRITVRDRIPYHYLITLYGKVGNTEEVYRVWKVYKSIFPSIPNLGYHAMISSLVRSDDIEGAEEIYEEWLSVKTSYDPRIANLLIGWYVKEGNFDKAESFFNHIADVGGKPNSSSWETLAEGHIGEARINEALSCLKEAFATEGSRSWRPKPTNVSAFFSLCEEKGDEESREVLVGLIQQAGYLKNEAYASQIGLSEGAVGSELPTDKDVNNRYSSGVEYEGDNSEVFLNKLQSSA</sequence>
<dbReference type="InterPro" id="IPR011990">
    <property type="entry name" value="TPR-like_helical_dom_sf"/>
</dbReference>
<dbReference type="Gene3D" id="1.25.40.10">
    <property type="entry name" value="Tetratricopeptide repeat domain"/>
    <property type="match status" value="3"/>
</dbReference>
<feature type="repeat" description="PPR" evidence="3">
    <location>
        <begin position="240"/>
        <end position="274"/>
    </location>
</feature>
<dbReference type="InterPro" id="IPR002885">
    <property type="entry name" value="PPR_rpt"/>
</dbReference>
<dbReference type="AlphaFoldDB" id="A0A6A3A0T3"/>
<evidence type="ECO:0000313" key="4">
    <source>
        <dbReference type="EMBL" id="KAE8696919.1"/>
    </source>
</evidence>
<protein>
    <submittedName>
        <fullName evidence="4">Pentatricopeptide repeat-containing protein</fullName>
    </submittedName>
</protein>
<dbReference type="GO" id="GO:0003729">
    <property type="term" value="F:mRNA binding"/>
    <property type="evidence" value="ECO:0007669"/>
    <property type="project" value="UniProtKB-ARBA"/>
</dbReference>
<dbReference type="EMBL" id="VEPZ02001057">
    <property type="protein sequence ID" value="KAE8696919.1"/>
    <property type="molecule type" value="Genomic_DNA"/>
</dbReference>
<proteinExistence type="inferred from homology"/>
<feature type="repeat" description="PPR" evidence="3">
    <location>
        <begin position="381"/>
        <end position="415"/>
    </location>
</feature>
<dbReference type="PANTHER" id="PTHR45717:SF3">
    <property type="entry name" value="OS04G0544400 PROTEIN"/>
    <property type="match status" value="1"/>
</dbReference>
<dbReference type="SUPFAM" id="SSF48452">
    <property type="entry name" value="TPR-like"/>
    <property type="match status" value="1"/>
</dbReference>
<evidence type="ECO:0000256" key="2">
    <source>
        <dbReference type="ARBA" id="ARBA00022737"/>
    </source>
</evidence>
<accession>A0A6A3A0T3</accession>
<dbReference type="PROSITE" id="PS51375">
    <property type="entry name" value="PPR"/>
    <property type="match status" value="3"/>
</dbReference>
<keyword evidence="2" id="KW-0677">Repeat</keyword>
<evidence type="ECO:0000256" key="3">
    <source>
        <dbReference type="PROSITE-ProRule" id="PRU00708"/>
    </source>
</evidence>
<comment type="similarity">
    <text evidence="1">Belongs to the PPR family. P subfamily.</text>
</comment>
<name>A0A6A3A0T3_HIBSY</name>